<dbReference type="EMBL" id="JAOTPO010000011">
    <property type="protein sequence ID" value="MDE5414758.1"/>
    <property type="molecule type" value="Genomic_DNA"/>
</dbReference>
<dbReference type="Pfam" id="PF00005">
    <property type="entry name" value="ABC_tran"/>
    <property type="match status" value="1"/>
</dbReference>
<dbReference type="InterPro" id="IPR017871">
    <property type="entry name" value="ABC_transporter-like_CS"/>
</dbReference>
<feature type="domain" description="ABC transporter" evidence="3">
    <location>
        <begin position="36"/>
        <end position="283"/>
    </location>
</feature>
<dbReference type="InterPro" id="IPR027417">
    <property type="entry name" value="P-loop_NTPase"/>
</dbReference>
<dbReference type="PROSITE" id="PS50893">
    <property type="entry name" value="ABC_TRANSPORTER_2"/>
    <property type="match status" value="1"/>
</dbReference>
<comment type="caution">
    <text evidence="4">The sequence shown here is derived from an EMBL/GenBank/DDBJ whole genome shotgun (WGS) entry which is preliminary data.</text>
</comment>
<dbReference type="PANTHER" id="PTHR42764">
    <property type="entry name" value="PHOSPHONATES UTILIZATION ATP-BINDING PROTEIN PHNK-RELATED"/>
    <property type="match status" value="1"/>
</dbReference>
<evidence type="ECO:0000259" key="3">
    <source>
        <dbReference type="PROSITE" id="PS50893"/>
    </source>
</evidence>
<dbReference type="SMART" id="SM00382">
    <property type="entry name" value="AAA"/>
    <property type="match status" value="1"/>
</dbReference>
<dbReference type="Proteomes" id="UP001148125">
    <property type="component" value="Unassembled WGS sequence"/>
</dbReference>
<dbReference type="InterPro" id="IPR003593">
    <property type="entry name" value="AAA+_ATPase"/>
</dbReference>
<dbReference type="InterPro" id="IPR012700">
    <property type="entry name" value="PhnK"/>
</dbReference>
<dbReference type="RefSeq" id="WP_275119370.1">
    <property type="nucleotide sequence ID" value="NZ_JAOTPO010000011.1"/>
</dbReference>
<keyword evidence="2 4" id="KW-0067">ATP-binding</keyword>
<evidence type="ECO:0000313" key="5">
    <source>
        <dbReference type="Proteomes" id="UP001148125"/>
    </source>
</evidence>
<organism evidence="4 5">
    <name type="scientific">Alkalihalobacterium chitinilyticum</name>
    <dbReference type="NCBI Taxonomy" id="2980103"/>
    <lineage>
        <taxon>Bacteria</taxon>
        <taxon>Bacillati</taxon>
        <taxon>Bacillota</taxon>
        <taxon>Bacilli</taxon>
        <taxon>Bacillales</taxon>
        <taxon>Bacillaceae</taxon>
        <taxon>Alkalihalobacterium</taxon>
    </lineage>
</organism>
<dbReference type="PIRSF" id="PIRSF037116">
    <property type="entry name" value="CP_lyase_PhnK"/>
    <property type="match status" value="1"/>
</dbReference>
<protein>
    <submittedName>
        <fullName evidence="4">ATP-binding cassette domain-containing protein</fullName>
    </submittedName>
</protein>
<reference evidence="4" key="1">
    <citation type="submission" date="2024-05" db="EMBL/GenBank/DDBJ databases">
        <title>Alkalihalobacillus sp. strain MEB203 novel alkaliphilic bacterium from Lonar Lake, India.</title>
        <authorList>
            <person name="Joshi A."/>
            <person name="Thite S."/>
            <person name="Mengade P."/>
        </authorList>
    </citation>
    <scope>NUCLEOTIDE SEQUENCE</scope>
    <source>
        <strain evidence="4">MEB 203</strain>
    </source>
</reference>
<dbReference type="SUPFAM" id="SSF52540">
    <property type="entry name" value="P-loop containing nucleoside triphosphate hydrolases"/>
    <property type="match status" value="1"/>
</dbReference>
<dbReference type="Gene3D" id="3.40.50.300">
    <property type="entry name" value="P-loop containing nucleotide triphosphate hydrolases"/>
    <property type="match status" value="1"/>
</dbReference>
<keyword evidence="5" id="KW-1185">Reference proteome</keyword>
<name>A0ABT5VH25_9BACI</name>
<dbReference type="PANTHER" id="PTHR42764:SF1">
    <property type="entry name" value="PHOSPHONATES UTILIZATION ATP-BINDING PROTEIN PHNK-RELATED"/>
    <property type="match status" value="1"/>
</dbReference>
<evidence type="ECO:0000256" key="1">
    <source>
        <dbReference type="ARBA" id="ARBA00022741"/>
    </source>
</evidence>
<gene>
    <name evidence="4" type="ORF">N7Z68_15475</name>
</gene>
<keyword evidence="1" id="KW-0547">Nucleotide-binding</keyword>
<sequence length="287" mass="31861">MNDTLSDQEQAQPILNVKGLSKRYGKGCSHCETPEMLMIDNNRCPHCGSVWACIDVDLELYKGEIIGIVGESGSGKSSFVKSLYFDDEITSGSATISEYKNGETNIFNESAQQKRYIRNYLLGMVYQNPLLGLKMSFSSGGNIAEKLIASGSLHVGNIRSRAGELLQHVEIPLSRMDELPKNFSGGMQQRVQISKALANNPPLLLLDEVTTGLDLSVQARVLDLIRKIQRELNVAMIVVSHDLGVIRMLADRTVVMRYGRVVERGLTDQILEDPQHPYTQQLVHSLL</sequence>
<dbReference type="PROSITE" id="PS00211">
    <property type="entry name" value="ABC_TRANSPORTER_1"/>
    <property type="match status" value="1"/>
</dbReference>
<evidence type="ECO:0000313" key="4">
    <source>
        <dbReference type="EMBL" id="MDE5414758.1"/>
    </source>
</evidence>
<evidence type="ECO:0000256" key="2">
    <source>
        <dbReference type="ARBA" id="ARBA00022840"/>
    </source>
</evidence>
<proteinExistence type="predicted"/>
<accession>A0ABT5VH25</accession>
<dbReference type="GO" id="GO:0005524">
    <property type="term" value="F:ATP binding"/>
    <property type="evidence" value="ECO:0007669"/>
    <property type="project" value="UniProtKB-KW"/>
</dbReference>
<dbReference type="InterPro" id="IPR003439">
    <property type="entry name" value="ABC_transporter-like_ATP-bd"/>
</dbReference>